<keyword evidence="3" id="KW-0741">SOS mutagenesis</keyword>
<accession>A0A085G0Z4</accession>
<keyword evidence="4" id="KW-0234">DNA repair</keyword>
<feature type="domain" description="UmuC" evidence="6">
    <location>
        <begin position="2"/>
        <end position="187"/>
    </location>
</feature>
<dbReference type="CDD" id="cd01700">
    <property type="entry name" value="PolY_Pol_V_umuC"/>
    <property type="match status" value="1"/>
</dbReference>
<dbReference type="AlphaFoldDB" id="A0A085G0Z4"/>
<dbReference type="Proteomes" id="UP000028640">
    <property type="component" value="Unassembled WGS sequence"/>
</dbReference>
<evidence type="ECO:0000256" key="4">
    <source>
        <dbReference type="ARBA" id="ARBA00023204"/>
    </source>
</evidence>
<evidence type="ECO:0000259" key="6">
    <source>
        <dbReference type="PROSITE" id="PS50173"/>
    </source>
</evidence>
<dbReference type="GO" id="GO:0003684">
    <property type="term" value="F:damaged DNA binding"/>
    <property type="evidence" value="ECO:0007669"/>
    <property type="project" value="InterPro"/>
</dbReference>
<dbReference type="InterPro" id="IPR017961">
    <property type="entry name" value="DNA_pol_Y-fam_little_finger"/>
</dbReference>
<comment type="similarity">
    <text evidence="1">Belongs to the DNA polymerase type-Y family.</text>
</comment>
<dbReference type="Gene3D" id="3.30.70.270">
    <property type="match status" value="1"/>
</dbReference>
<dbReference type="RefSeq" id="WP_034795752.1">
    <property type="nucleotide sequence ID" value="NZ_JMPJ01000075.1"/>
</dbReference>
<evidence type="ECO:0000313" key="8">
    <source>
        <dbReference type="Proteomes" id="UP000028640"/>
    </source>
</evidence>
<dbReference type="GeneID" id="78382373"/>
<dbReference type="InterPro" id="IPR036775">
    <property type="entry name" value="DNA_pol_Y-fam_lit_finger_sf"/>
</dbReference>
<dbReference type="EC" id="2.7.7.7" evidence="7"/>
<dbReference type="Gene3D" id="3.30.1490.100">
    <property type="entry name" value="DNA polymerase, Y-family, little finger domain"/>
    <property type="match status" value="1"/>
</dbReference>
<dbReference type="InterPro" id="IPR001126">
    <property type="entry name" value="UmuC"/>
</dbReference>
<dbReference type="GO" id="GO:0042276">
    <property type="term" value="P:error-prone translesion synthesis"/>
    <property type="evidence" value="ECO:0007669"/>
    <property type="project" value="TreeGrafter"/>
</dbReference>
<dbReference type="Pfam" id="PF11799">
    <property type="entry name" value="IMS_C"/>
    <property type="match status" value="1"/>
</dbReference>
<comment type="caution">
    <text evidence="7">The sequence shown here is derived from an EMBL/GenBank/DDBJ whole genome shotgun (WGS) entry which is preliminary data.</text>
</comment>
<keyword evidence="7" id="KW-0548">Nucleotidyltransferase</keyword>
<reference evidence="7 8" key="1">
    <citation type="submission" date="2014-05" db="EMBL/GenBank/DDBJ databases">
        <title>ATOL: Assembling a taxonomically balanced genome-scale reconstruction of the evolutionary history of the Enterobacteriaceae.</title>
        <authorList>
            <person name="Plunkett G.III."/>
            <person name="Neeno-Eckwall E.C."/>
            <person name="Glasner J.D."/>
            <person name="Perna N.T."/>
        </authorList>
    </citation>
    <scope>NUCLEOTIDE SEQUENCE [LARGE SCALE GENOMIC DNA]</scope>
    <source>
        <strain evidence="7 8">ATCC 33852</strain>
    </source>
</reference>
<dbReference type="PANTHER" id="PTHR11076">
    <property type="entry name" value="DNA REPAIR POLYMERASE UMUC / TRANSFERASE FAMILY MEMBER"/>
    <property type="match status" value="1"/>
</dbReference>
<dbReference type="InterPro" id="IPR043128">
    <property type="entry name" value="Rev_trsase/Diguanyl_cyclase"/>
</dbReference>
<keyword evidence="7" id="KW-0808">Transferase</keyword>
<dbReference type="GO" id="GO:0006281">
    <property type="term" value="P:DNA repair"/>
    <property type="evidence" value="ECO:0007669"/>
    <property type="project" value="UniProtKB-KW"/>
</dbReference>
<evidence type="ECO:0000256" key="3">
    <source>
        <dbReference type="ARBA" id="ARBA00023199"/>
    </source>
</evidence>
<dbReference type="InterPro" id="IPR025188">
    <property type="entry name" value="DUF4113"/>
</dbReference>
<dbReference type="GO" id="GO:0005829">
    <property type="term" value="C:cytosol"/>
    <property type="evidence" value="ECO:0007669"/>
    <property type="project" value="TreeGrafter"/>
</dbReference>
<dbReference type="SUPFAM" id="SSF56672">
    <property type="entry name" value="DNA/RNA polymerases"/>
    <property type="match status" value="1"/>
</dbReference>
<dbReference type="GO" id="GO:0003887">
    <property type="term" value="F:DNA-directed DNA polymerase activity"/>
    <property type="evidence" value="ECO:0007669"/>
    <property type="project" value="UniProtKB-EC"/>
</dbReference>
<evidence type="ECO:0000313" key="7">
    <source>
        <dbReference type="EMBL" id="KFC77389.1"/>
    </source>
</evidence>
<dbReference type="PROSITE" id="PS50173">
    <property type="entry name" value="UMUC"/>
    <property type="match status" value="1"/>
</dbReference>
<keyword evidence="5" id="KW-0742">SOS response</keyword>
<evidence type="ECO:0000256" key="1">
    <source>
        <dbReference type="ARBA" id="ARBA00010945"/>
    </source>
</evidence>
<keyword evidence="8" id="KW-1185">Reference proteome</keyword>
<dbReference type="OrthoDB" id="9808813at2"/>
<dbReference type="PANTHER" id="PTHR11076:SF34">
    <property type="entry name" value="PROTEIN UMUC"/>
    <property type="match status" value="1"/>
</dbReference>
<dbReference type="GO" id="GO:0009432">
    <property type="term" value="P:SOS response"/>
    <property type="evidence" value="ECO:0007669"/>
    <property type="project" value="UniProtKB-KW"/>
</dbReference>
<dbReference type="NCBIfam" id="NF002955">
    <property type="entry name" value="PRK03609.1"/>
    <property type="match status" value="1"/>
</dbReference>
<dbReference type="Gene3D" id="3.40.1170.60">
    <property type="match status" value="1"/>
</dbReference>
<sequence length="421" mass="47037">MFALADVNSFYASCETVFRPDLKGLPVVVLSNNDGCVIARSAEAKKLGIKMGDPFFKMRDLFERHKIVTFSSNYALYADMSSRVMTVLEEMAPAVEIYSIDEAFMNLQGVSNCKNLEEFGRDVRAKVLQWTGLTVGVGIGPTKTLAKLANHAAKKWTKTGGVVDLSLLARQRKLMALVEVGDVWGVGRRISKKLNDMGITTALQLADAPTGLIRKHFNVVLERTVRELRGEPCLELEEFAPTKQQIVCSRSFGDRVTEYYLMREAICSHAVRAAEKLRGERQYCRHISAFVKTSPFSVNEVYYGKTAGTKLQIPTQDSRDIVAAAAQCLDAIWQDGHRFQKCGVMLGDFYSQGVAQLGLFDEYKPRSNSEQLMAVLDGINHSGKGRVWFAGQGVQKSWEMKRQMLSPAYTTRFSDLLRVKV</sequence>
<dbReference type="STRING" id="910964.GEAM_4240"/>
<name>A0A085G0Z4_EWIA3</name>
<dbReference type="InterPro" id="IPR043502">
    <property type="entry name" value="DNA/RNA_pol_sf"/>
</dbReference>
<dbReference type="Gene3D" id="1.10.150.20">
    <property type="entry name" value="5' to 3' exonuclease, C-terminal subdomain"/>
    <property type="match status" value="1"/>
</dbReference>
<dbReference type="Pfam" id="PF13438">
    <property type="entry name" value="DUF4113"/>
    <property type="match status" value="1"/>
</dbReference>
<dbReference type="SUPFAM" id="SSF100879">
    <property type="entry name" value="Lesion bypass DNA polymerase (Y-family), little finger domain"/>
    <property type="match status" value="1"/>
</dbReference>
<gene>
    <name evidence="7" type="ORF">GEAM_4240</name>
</gene>
<dbReference type="EMBL" id="JMPJ01000075">
    <property type="protein sequence ID" value="KFC77389.1"/>
    <property type="molecule type" value="Genomic_DNA"/>
</dbReference>
<evidence type="ECO:0000256" key="5">
    <source>
        <dbReference type="ARBA" id="ARBA00023236"/>
    </source>
</evidence>
<evidence type="ECO:0000256" key="2">
    <source>
        <dbReference type="ARBA" id="ARBA00022763"/>
    </source>
</evidence>
<dbReference type="InterPro" id="IPR050116">
    <property type="entry name" value="DNA_polymerase-Y"/>
</dbReference>
<keyword evidence="2" id="KW-0227">DNA damage</keyword>
<dbReference type="Pfam" id="PF00817">
    <property type="entry name" value="IMS"/>
    <property type="match status" value="1"/>
</dbReference>
<protein>
    <submittedName>
        <fullName evidence="7">Error-prone lesion bypass DNA polymerase V</fullName>
        <ecNumber evidence="7">2.7.7.7</ecNumber>
    </submittedName>
</protein>
<dbReference type="eggNOG" id="COG0389">
    <property type="taxonomic scope" value="Bacteria"/>
</dbReference>
<organism evidence="7 8">
    <name type="scientific">Ewingella americana (strain ATCC 33852 / DSM 4580 / CCUG 14506 / JCM 5911 / LMG 7869 / NCTC 12157 / CDC 1468-78)</name>
    <dbReference type="NCBI Taxonomy" id="910964"/>
    <lineage>
        <taxon>Bacteria</taxon>
        <taxon>Pseudomonadati</taxon>
        <taxon>Pseudomonadota</taxon>
        <taxon>Gammaproteobacteria</taxon>
        <taxon>Enterobacterales</taxon>
        <taxon>Yersiniaceae</taxon>
        <taxon>Ewingella</taxon>
    </lineage>
</organism>
<proteinExistence type="inferred from homology"/>